<sequence>MAGQGHCRPAEVDSHVTATLALIDGLYLHALLHPPQAGPAAAQNSAAQNLVARSVAVWKSVVRETAVQSLVVRNAAARDTLRWFAEGVVGGWSRARR</sequence>
<evidence type="ECO:0000313" key="2">
    <source>
        <dbReference type="Proteomes" id="UP001500689"/>
    </source>
</evidence>
<dbReference type="EMBL" id="BAAAZN010000005">
    <property type="protein sequence ID" value="GAA3542306.1"/>
    <property type="molecule type" value="Genomic_DNA"/>
</dbReference>
<accession>A0ABP6VX32</accession>
<gene>
    <name evidence="1" type="ORF">GCM10022222_27450</name>
</gene>
<keyword evidence="2" id="KW-1185">Reference proteome</keyword>
<reference evidence="2" key="1">
    <citation type="journal article" date="2019" name="Int. J. Syst. Evol. Microbiol.">
        <title>The Global Catalogue of Microorganisms (GCM) 10K type strain sequencing project: providing services to taxonomists for standard genome sequencing and annotation.</title>
        <authorList>
            <consortium name="The Broad Institute Genomics Platform"/>
            <consortium name="The Broad Institute Genome Sequencing Center for Infectious Disease"/>
            <person name="Wu L."/>
            <person name="Ma J."/>
        </authorList>
    </citation>
    <scope>NUCLEOTIDE SEQUENCE [LARGE SCALE GENOMIC DNA]</scope>
    <source>
        <strain evidence="2">JCM 16898</strain>
    </source>
</reference>
<organism evidence="1 2">
    <name type="scientific">Amycolatopsis ultiminotia</name>
    <dbReference type="NCBI Taxonomy" id="543629"/>
    <lineage>
        <taxon>Bacteria</taxon>
        <taxon>Bacillati</taxon>
        <taxon>Actinomycetota</taxon>
        <taxon>Actinomycetes</taxon>
        <taxon>Pseudonocardiales</taxon>
        <taxon>Pseudonocardiaceae</taxon>
        <taxon>Amycolatopsis</taxon>
    </lineage>
</organism>
<evidence type="ECO:0000313" key="1">
    <source>
        <dbReference type="EMBL" id="GAA3542306.1"/>
    </source>
</evidence>
<proteinExistence type="predicted"/>
<name>A0ABP6VX32_9PSEU</name>
<protein>
    <submittedName>
        <fullName evidence="1">Uncharacterized protein</fullName>
    </submittedName>
</protein>
<comment type="caution">
    <text evidence="1">The sequence shown here is derived from an EMBL/GenBank/DDBJ whole genome shotgun (WGS) entry which is preliminary data.</text>
</comment>
<dbReference type="Proteomes" id="UP001500689">
    <property type="component" value="Unassembled WGS sequence"/>
</dbReference>